<dbReference type="Pfam" id="PF17200">
    <property type="entry name" value="sCache_2"/>
    <property type="match status" value="1"/>
</dbReference>
<dbReference type="InterPro" id="IPR004090">
    <property type="entry name" value="Chemotax_Me-accpt_rcpt"/>
</dbReference>
<comment type="subcellular location">
    <subcellularLocation>
        <location evidence="1">Cell membrane</location>
        <topology evidence="1">Multi-pass membrane protein</topology>
    </subcellularLocation>
</comment>
<feature type="domain" description="Methyl-accepting transducer" evidence="11">
    <location>
        <begin position="266"/>
        <end position="495"/>
    </location>
</feature>
<feature type="transmembrane region" description="Helical" evidence="10">
    <location>
        <begin position="184"/>
        <end position="202"/>
    </location>
</feature>
<dbReference type="PANTHER" id="PTHR43531:SF14">
    <property type="entry name" value="METHYL-ACCEPTING CHEMOTAXIS PROTEIN I-RELATED"/>
    <property type="match status" value="1"/>
</dbReference>
<dbReference type="SMART" id="SM00283">
    <property type="entry name" value="MA"/>
    <property type="match status" value="1"/>
</dbReference>
<evidence type="ECO:0000256" key="4">
    <source>
        <dbReference type="ARBA" id="ARBA00022692"/>
    </source>
</evidence>
<dbReference type="SMART" id="SM01049">
    <property type="entry name" value="Cache_2"/>
    <property type="match status" value="1"/>
</dbReference>
<keyword evidence="4 10" id="KW-0812">Transmembrane</keyword>
<protein>
    <submittedName>
        <fullName evidence="12">Methyl-accepting chemotaxis protein</fullName>
    </submittedName>
</protein>
<dbReference type="InterPro" id="IPR051310">
    <property type="entry name" value="MCP_chemotaxis"/>
</dbReference>
<dbReference type="InterPro" id="IPR033480">
    <property type="entry name" value="sCache_2"/>
</dbReference>
<feature type="transmembrane region" description="Helical" evidence="10">
    <location>
        <begin position="12"/>
        <end position="34"/>
    </location>
</feature>
<dbReference type="SUPFAM" id="SSF58104">
    <property type="entry name" value="Methyl-accepting chemotaxis protein (MCP) signaling domain"/>
    <property type="match status" value="1"/>
</dbReference>
<evidence type="ECO:0000256" key="8">
    <source>
        <dbReference type="PROSITE-ProRule" id="PRU00284"/>
    </source>
</evidence>
<evidence type="ECO:0000313" key="13">
    <source>
        <dbReference type="Proteomes" id="UP001245184"/>
    </source>
</evidence>
<dbReference type="CDD" id="cd11386">
    <property type="entry name" value="MCP_signal"/>
    <property type="match status" value="1"/>
</dbReference>
<feature type="transmembrane region" description="Helical" evidence="10">
    <location>
        <begin position="153"/>
        <end position="172"/>
    </location>
</feature>
<keyword evidence="3" id="KW-0488">Methylation</keyword>
<evidence type="ECO:0000256" key="10">
    <source>
        <dbReference type="SAM" id="Phobius"/>
    </source>
</evidence>
<dbReference type="Pfam" id="PF00015">
    <property type="entry name" value="MCPsignal"/>
    <property type="match status" value="1"/>
</dbReference>
<comment type="similarity">
    <text evidence="7">Belongs to the methyl-accepting chemotaxis (MCP) protein family.</text>
</comment>
<dbReference type="Gene3D" id="1.10.287.950">
    <property type="entry name" value="Methyl-accepting chemotaxis protein"/>
    <property type="match status" value="1"/>
</dbReference>
<keyword evidence="2" id="KW-1003">Cell membrane</keyword>
<dbReference type="PANTHER" id="PTHR43531">
    <property type="entry name" value="PROTEIN ICFG"/>
    <property type="match status" value="1"/>
</dbReference>
<evidence type="ECO:0000256" key="1">
    <source>
        <dbReference type="ARBA" id="ARBA00004651"/>
    </source>
</evidence>
<gene>
    <name evidence="12" type="ORF">QF025_007056</name>
</gene>
<name>A0ABD5CSN5_9BURK</name>
<comment type="caution">
    <text evidence="12">The sequence shown here is derived from an EMBL/GenBank/DDBJ whole genome shotgun (WGS) entry which is preliminary data.</text>
</comment>
<organism evidence="12 13">
    <name type="scientific">Paraburkholderia graminis</name>
    <dbReference type="NCBI Taxonomy" id="60548"/>
    <lineage>
        <taxon>Bacteria</taxon>
        <taxon>Pseudomonadati</taxon>
        <taxon>Pseudomonadota</taxon>
        <taxon>Betaproteobacteria</taxon>
        <taxon>Burkholderiales</taxon>
        <taxon>Burkholderiaceae</taxon>
        <taxon>Paraburkholderia</taxon>
    </lineage>
</organism>
<dbReference type="EMBL" id="JAVIZN010000003">
    <property type="protein sequence ID" value="MDR6208255.1"/>
    <property type="molecule type" value="Genomic_DNA"/>
</dbReference>
<proteinExistence type="inferred from homology"/>
<reference evidence="12 13" key="1">
    <citation type="submission" date="2023-08" db="EMBL/GenBank/DDBJ databases">
        <title>Genome sequencing of plant associated microbes to promote plant fitness in Sorghum bicolor and Oryza sativa.</title>
        <authorList>
            <person name="Coleman-Derr D."/>
        </authorList>
    </citation>
    <scope>NUCLEOTIDE SEQUENCE [LARGE SCALE GENOMIC DNA]</scope>
    <source>
        <strain evidence="12 13">SLBN-33</strain>
    </source>
</reference>
<dbReference type="GO" id="GO:0005886">
    <property type="term" value="C:plasma membrane"/>
    <property type="evidence" value="ECO:0007669"/>
    <property type="project" value="UniProtKB-SubCell"/>
</dbReference>
<evidence type="ECO:0000256" key="6">
    <source>
        <dbReference type="ARBA" id="ARBA00023136"/>
    </source>
</evidence>
<feature type="coiled-coil region" evidence="9">
    <location>
        <begin position="466"/>
        <end position="504"/>
    </location>
</feature>
<dbReference type="PRINTS" id="PR00260">
    <property type="entry name" value="CHEMTRNSDUCR"/>
</dbReference>
<sequence>MRLGSASLTVRTRILLLIVTVLVGVVVVSGLALSQVKQKVIDGRQETLHKIVELGVGIIDHQYKLAQAGLISEDAAKKAALDELASLPYKTNEAFFAFKGNGDYILAPEYPQIVGKTLWESRDQEMRATAERGGGIIRFSYPKSGEQIPKEKIAYSAMFSPWGWVLVAAVYIDDVDAEFYRNAAQVSGVSVVLLVFLLVVGWRISRSIMISLGGEPAYAAEVAGLLASNDLTGKVKLNSGDQSSLLYALSRTKTSLSATVGNIQASSASVASASTQIAAGNLDLSARTEQQAASLEQTAASMAQLTQTVQQNADSAQQANALATLATDMADAGDNAVQGMVQTIGQISGSSSKISEITGVIEGIAFQTNILALNAAVEAARAGEQGRGFAVVASEVRSLAQRSAAAAKEIKELIGSSVAMIQDGAKQADEVGATMAEVKQAIKQVSDIVGEIAAASEEQGRGIEQVNQAVNQMDEVTQQNAALVEEAAAATQSLEEQAAKLKDAVSVFKV</sequence>
<evidence type="ECO:0000256" key="5">
    <source>
        <dbReference type="ARBA" id="ARBA00022989"/>
    </source>
</evidence>
<keyword evidence="5 10" id="KW-1133">Transmembrane helix</keyword>
<keyword evidence="9" id="KW-0175">Coiled coil</keyword>
<evidence type="ECO:0000256" key="9">
    <source>
        <dbReference type="SAM" id="Coils"/>
    </source>
</evidence>
<dbReference type="InterPro" id="IPR004089">
    <property type="entry name" value="MCPsignal_dom"/>
</dbReference>
<evidence type="ECO:0000313" key="12">
    <source>
        <dbReference type="EMBL" id="MDR6208255.1"/>
    </source>
</evidence>
<keyword evidence="6 10" id="KW-0472">Membrane</keyword>
<evidence type="ECO:0000256" key="2">
    <source>
        <dbReference type="ARBA" id="ARBA00022475"/>
    </source>
</evidence>
<dbReference type="PROSITE" id="PS50111">
    <property type="entry name" value="CHEMOTAXIS_TRANSDUC_2"/>
    <property type="match status" value="1"/>
</dbReference>
<dbReference type="Gene3D" id="3.30.450.20">
    <property type="entry name" value="PAS domain"/>
    <property type="match status" value="1"/>
</dbReference>
<dbReference type="AlphaFoldDB" id="A0ABD5CSN5"/>
<dbReference type="RefSeq" id="WP_310035712.1">
    <property type="nucleotide sequence ID" value="NZ_JAVIZN010000003.1"/>
</dbReference>
<evidence type="ECO:0000256" key="7">
    <source>
        <dbReference type="ARBA" id="ARBA00029447"/>
    </source>
</evidence>
<evidence type="ECO:0000256" key="3">
    <source>
        <dbReference type="ARBA" id="ARBA00022481"/>
    </source>
</evidence>
<accession>A0ABD5CSN5</accession>
<dbReference type="GO" id="GO:0007165">
    <property type="term" value="P:signal transduction"/>
    <property type="evidence" value="ECO:0007669"/>
    <property type="project" value="UniProtKB-KW"/>
</dbReference>
<evidence type="ECO:0000259" key="11">
    <source>
        <dbReference type="PROSITE" id="PS50111"/>
    </source>
</evidence>
<dbReference type="FunFam" id="1.10.287.950:FF:000001">
    <property type="entry name" value="Methyl-accepting chemotaxis sensory transducer"/>
    <property type="match status" value="1"/>
</dbReference>
<dbReference type="GO" id="GO:0006935">
    <property type="term" value="P:chemotaxis"/>
    <property type="evidence" value="ECO:0007669"/>
    <property type="project" value="UniProtKB-ARBA"/>
</dbReference>
<keyword evidence="8" id="KW-0807">Transducer</keyword>
<dbReference type="Proteomes" id="UP001245184">
    <property type="component" value="Unassembled WGS sequence"/>
</dbReference>